<comment type="caution">
    <text evidence="1">The sequence shown here is derived from an EMBL/GenBank/DDBJ whole genome shotgun (WGS) entry which is preliminary data.</text>
</comment>
<protein>
    <submittedName>
        <fullName evidence="1">Uncharacterized protein</fullName>
    </submittedName>
</protein>
<dbReference type="EMBL" id="REGN01005114">
    <property type="protein sequence ID" value="RNA14758.1"/>
    <property type="molecule type" value="Genomic_DNA"/>
</dbReference>
<proteinExistence type="predicted"/>
<evidence type="ECO:0000313" key="1">
    <source>
        <dbReference type="EMBL" id="RNA14758.1"/>
    </source>
</evidence>
<dbReference type="Proteomes" id="UP000276133">
    <property type="component" value="Unassembled WGS sequence"/>
</dbReference>
<keyword evidence="2" id="KW-1185">Reference proteome</keyword>
<dbReference type="AlphaFoldDB" id="A0A3M7QUU6"/>
<organism evidence="1 2">
    <name type="scientific">Brachionus plicatilis</name>
    <name type="common">Marine rotifer</name>
    <name type="synonym">Brachionus muelleri</name>
    <dbReference type="NCBI Taxonomy" id="10195"/>
    <lineage>
        <taxon>Eukaryota</taxon>
        <taxon>Metazoa</taxon>
        <taxon>Spiralia</taxon>
        <taxon>Gnathifera</taxon>
        <taxon>Rotifera</taxon>
        <taxon>Eurotatoria</taxon>
        <taxon>Monogononta</taxon>
        <taxon>Pseudotrocha</taxon>
        <taxon>Ploima</taxon>
        <taxon>Brachionidae</taxon>
        <taxon>Brachionus</taxon>
    </lineage>
</organism>
<sequence>MEFRPNLNQIRESYTLIINEKLKILQKKDKEIQDLIKGIKEIKNQQKREKIQTISSTKTIKDGCVTNLP</sequence>
<gene>
    <name evidence="1" type="ORF">BpHYR1_013354</name>
</gene>
<name>A0A3M7QUU6_BRAPC</name>
<reference evidence="1 2" key="1">
    <citation type="journal article" date="2018" name="Sci. Rep.">
        <title>Genomic signatures of local adaptation to the degree of environmental predictability in rotifers.</title>
        <authorList>
            <person name="Franch-Gras L."/>
            <person name="Hahn C."/>
            <person name="Garcia-Roger E.M."/>
            <person name="Carmona M.J."/>
            <person name="Serra M."/>
            <person name="Gomez A."/>
        </authorList>
    </citation>
    <scope>NUCLEOTIDE SEQUENCE [LARGE SCALE GENOMIC DNA]</scope>
    <source>
        <strain evidence="1">HYR1</strain>
    </source>
</reference>
<accession>A0A3M7QUU6</accession>
<evidence type="ECO:0000313" key="2">
    <source>
        <dbReference type="Proteomes" id="UP000276133"/>
    </source>
</evidence>